<accession>A0ABY9V7C3</accession>
<organism evidence="2 3">
    <name type="scientific">Streptomyces luomodiensis</name>
    <dbReference type="NCBI Taxonomy" id="3026192"/>
    <lineage>
        <taxon>Bacteria</taxon>
        <taxon>Bacillati</taxon>
        <taxon>Actinomycetota</taxon>
        <taxon>Actinomycetes</taxon>
        <taxon>Kitasatosporales</taxon>
        <taxon>Streptomycetaceae</taxon>
        <taxon>Streptomyces</taxon>
    </lineage>
</organism>
<reference evidence="2 3" key="1">
    <citation type="submission" date="2023-02" db="EMBL/GenBank/DDBJ databases">
        <title>Streptomyces sp. SCA4-21 with antifungal activity against Fusarium oxysporum f. sp. cubense, Streptomyces sp. SCA2-17 with antifungal activity against Fusarium oxysporum f. sp. cubense.</title>
        <authorList>
            <person name="Qi D."/>
        </authorList>
    </citation>
    <scope>NUCLEOTIDE SEQUENCE [LARGE SCALE GENOMIC DNA]</scope>
    <source>
        <strain evidence="2 3">SCA4-21</strain>
    </source>
</reference>
<evidence type="ECO:0000313" key="2">
    <source>
        <dbReference type="EMBL" id="WNF00163.1"/>
    </source>
</evidence>
<dbReference type="EMBL" id="CP117522">
    <property type="protein sequence ID" value="WNF00163.1"/>
    <property type="molecule type" value="Genomic_DNA"/>
</dbReference>
<dbReference type="RefSeq" id="WP_311038575.1">
    <property type="nucleotide sequence ID" value="NZ_CP117522.1"/>
</dbReference>
<proteinExistence type="predicted"/>
<gene>
    <name evidence="2" type="ORF">PS467_35045</name>
</gene>
<sequence>MPVTTGMGRVAGLAVGVTLAVGAALAVGGCASDTEDLGDSARRPSASASKAAGPSRALVTWAGRMCAATKLYETVKADSADEIEEITDPPEDALIGPEFTAMGYLSSTSSSLDEVAEKLGGVPSSGIAAADRLHDSLAEQVATIRPKVTALTDNSGFTSPAEDSVDRAERVGKLIESLKRPAPGLSTVVAKEPELFAAYRAAPPCAPPEPLPKAADGSDTGACADGRCEILVTKQVDFPLRAWRVRVSLTETKAKVSNGGPEGGAGQLTLTSGGTGSFGDAGGDTVTVRAVAVTGDGAVLRFSTK</sequence>
<feature type="chain" id="PRO_5046251970" description="LigA protein" evidence="1">
    <location>
        <begin position="27"/>
        <end position="305"/>
    </location>
</feature>
<evidence type="ECO:0000313" key="3">
    <source>
        <dbReference type="Proteomes" id="UP001305606"/>
    </source>
</evidence>
<protein>
    <recommendedName>
        <fullName evidence="4">LigA protein</fullName>
    </recommendedName>
</protein>
<name>A0ABY9V7C3_9ACTN</name>
<feature type="signal peptide" evidence="1">
    <location>
        <begin position="1"/>
        <end position="26"/>
    </location>
</feature>
<evidence type="ECO:0000256" key="1">
    <source>
        <dbReference type="SAM" id="SignalP"/>
    </source>
</evidence>
<keyword evidence="1" id="KW-0732">Signal</keyword>
<dbReference type="Proteomes" id="UP001305606">
    <property type="component" value="Chromosome"/>
</dbReference>
<evidence type="ECO:0008006" key="4">
    <source>
        <dbReference type="Google" id="ProtNLM"/>
    </source>
</evidence>
<keyword evidence="3" id="KW-1185">Reference proteome</keyword>